<dbReference type="RefSeq" id="WP_211871717.1">
    <property type="nucleotide sequence ID" value="NZ_JAAEDI010000038.1"/>
</dbReference>
<dbReference type="InterPro" id="IPR020843">
    <property type="entry name" value="ER"/>
</dbReference>
<dbReference type="Pfam" id="PF02801">
    <property type="entry name" value="Ketoacyl-synt_C"/>
    <property type="match status" value="1"/>
</dbReference>
<dbReference type="SMART" id="SM00829">
    <property type="entry name" value="PKS_ER"/>
    <property type="match status" value="1"/>
</dbReference>
<evidence type="ECO:0000256" key="1">
    <source>
        <dbReference type="ARBA" id="ARBA00022450"/>
    </source>
</evidence>
<sequence>MTIRTRHQRSRKPRLTAGIAIVGAACRLPGAPDLDAFWSLLAEGRDAVTTVPPDRFDQQRWGHPRRSEAGRSYTFAAGTVGDATGFDAPSFGLSPREAAEMDPQQRLLLEVTAEAFENAGWPAERLAGRNIAVFAGGSSTDYAELRLEDPSAGDRFFMTGNALSILANRIGNVFDLRGAAQTVDTACSSSLVALHLAARALADDPSLEAAVVGGVNMLLSPYSFIGFSRAGMLSPTGRCRAFDAAADGYVRGEGAGVVVLKRLADAVTDGDPIQAVLLGSGANAAGRTIGLSLPNRTAQAALMERVLVDADVAPERFLAFEAHGTGTRVGDPAESWAIGTTIARYRSTPLPVGSVKTNIGHLEAGSGMAGLLKAVLMLKKGAVPPSLHFNEPSPDIDFDGLNITVPISLTAAVPREDAVVGVNSFGFGGTNATVLLGRAPARKPVPASRARGNPPLVLSAKSEAALALLAARWRSALTGADAGRVAALARGAARHRDLAGHRLILRGQDGEAIGDAITAWANGDHRGAVSGQAVRGSTAFVFSGNGAQHEAMAREALRHNAAFRTALKSADAALSPHLGWSPLALLKRGVPTATLSGTDIAQPLLFAVQVGIVGALAAQGIRPALVLGHSVGEVAAAWCVGILTLDQAARLIVARSRHQHATRGTGRMAAIGAGADAAAPLLDACGPGLEIAAINGPTAITVAGPAAAIARLCEAAEPARISAVPLDLDYAFHAAAMDPVRDGLLADLATLAPQDGAIPMVSSVTGTALGGREAGADYWWRNLREPVQFRDAVRGAAAMGARLFIEIGPAAVLQSYLRESLRADTDGSAVLSSLTRRDPPGDPFPAIADRAVARGVDPRGGPAFVGPAERAGLPRTPFARTPTWFPRTTETAALVLPRRDHPLLGVRRDDDPGTWTNWLDTELHPWLADHRLLGEAVLPAAGMAEIALAAAAARFPEAEVLEASDLAIQRPLALEPDRSREVRTTVDEEGSLVLASRRRLADEPWSLSARARITALPRLPAAGTPTPAGQRRVTGPEVTAVAARCGLDYGPAFRPVTEVLADDAEACARVMLHLPDAAPRDHGFILHPVLLDGALQGLIALLAAPVRAEGQSLVPVRIGRLTARRGAAPPASADVVLRRRGERFVAADLVLHDATGTTVAIAQDVWLQRIRLPGRTAPAEHAFRLDPVPAAPFPPAPAPIEVEAALEAARDTDAAADMTEAALLLEGFVASAAAKALPGAPPLATPYRRALWQSLTEAGLAEQTAAGWRLSEDQVLPAAPEIWRAVLAEQPRLALDMAWLARAAETLPAALAGSAVPAAAPPPEAGAFAAISAVMEAAIARLAADWPAERALRVLDLGAGGPLTRRAIAALSASGRRVEYRAAGEARAGAAPPAADGIAFAWSGWDPLASAGAPEPADLVIGLATAARGRAGTRLCAALRLACAPGGLLLLAEPAPGRVWDFACGQRPDWWEGGDGTLPDANTWLAALSQAGFETPDALRLTAAPWPALLIAARAPSVIVATPATGRRILICTEASSSALSMALRAVLRTEGHQVSQHVLDACPSPHDMRGALVVALAHAGSDAAATLGAATRLAEAAQGSAAGFVLVGAGDAARSAAIAGLGRVLANEMPELKPRRISLDLNLPVDVAARRLAAELAGDAPEVMLTAGGRHTPVLSAGLPEQSIHGAGRLAIGQPGQIGTLGWLPEADMPSPGPGEVRLSVRAAGLNFRDLMWAQGLLPEDALIDGFAGPTLGMECAGVVEAVGPDVALKPGQAVFGFAPAAFSSRALTRAEALVPLPTGLAPEAAATVPVAFITASYALETLARIRPGERVLIHGGAGGVGLAAIQIAQAAGALAAATAGSEEKRAFLRMAGADLVLDSRDPGFADLLRAAWPAGVDVVLNSLAGEAMERSLGLVAPFGRFIELGKRDFVENRRAPLRPLRRNVSYYAVDADALPRAKPDLAAALLADIAARLADGTLLPLPHTVFAAEEAETAFRTLQASTHIGKLVIRPPGSGGQVTTEAWQPDADGTYLVVGGVQGFGLECAKWLAAGGAAHLVLISRRGGTTPGAEAALRTLAALGARTRIEPCDASDPDALAALLSRLRREGPPIRGVVHAAATFADGAAASMDASRFAAVLTPKLLAAEHLDRLTAEDPLHLFLLFSSATTAFGNPGQANYVAANAALEAIARRRVATGHPALAVGWGPIADAGVLASDTATAETLERRTGVAPMPAQEALAALPALLAAGVPVAHLARVTWATLSAGLPILSEPAYAGVRTAREAGADGADLRAALRALPAEEARARLIALAQEEIARILRLPVEAVGADAPVAGLGLDSLGGLELRMALERRLGVQVPLAAVTEDLTIAILAGRIAGVVLEDRTEHTVQSLMDAYEPAAVAATEGAK</sequence>
<dbReference type="SUPFAM" id="SSF52151">
    <property type="entry name" value="FabD/lysophospholipase-like"/>
    <property type="match status" value="1"/>
</dbReference>
<keyword evidence="3" id="KW-0808">Transferase</keyword>
<dbReference type="Pfam" id="PF14765">
    <property type="entry name" value="PS-DH"/>
    <property type="match status" value="1"/>
</dbReference>
<evidence type="ECO:0000256" key="3">
    <source>
        <dbReference type="ARBA" id="ARBA00022679"/>
    </source>
</evidence>
<evidence type="ECO:0000256" key="6">
    <source>
        <dbReference type="ARBA" id="ARBA00023315"/>
    </source>
</evidence>
<evidence type="ECO:0000259" key="9">
    <source>
        <dbReference type="PROSITE" id="PS52004"/>
    </source>
</evidence>
<dbReference type="InterPro" id="IPR006162">
    <property type="entry name" value="Ppantetheine_attach_site"/>
</dbReference>
<dbReference type="InterPro" id="IPR036736">
    <property type="entry name" value="ACP-like_sf"/>
</dbReference>
<dbReference type="PROSITE" id="PS00012">
    <property type="entry name" value="PHOSPHOPANTETHEINE"/>
    <property type="match status" value="1"/>
</dbReference>
<protein>
    <submittedName>
        <fullName evidence="11">SDR family NAD(P)-dependent oxidoreductase</fullName>
    </submittedName>
</protein>
<dbReference type="Gene3D" id="3.10.129.110">
    <property type="entry name" value="Polyketide synthase dehydratase"/>
    <property type="match status" value="1"/>
</dbReference>
<dbReference type="InterPro" id="IPR049900">
    <property type="entry name" value="PKS_mFAS_DH"/>
</dbReference>
<dbReference type="InterPro" id="IPR020807">
    <property type="entry name" value="PKS_DH"/>
</dbReference>
<dbReference type="SUPFAM" id="SSF55048">
    <property type="entry name" value="Probable ACP-binding domain of malonyl-CoA ACP transacylase"/>
    <property type="match status" value="1"/>
</dbReference>
<feature type="active site" description="Proton acceptor; for dehydratase activity" evidence="7">
    <location>
        <position position="930"/>
    </location>
</feature>
<dbReference type="Pfam" id="PF08240">
    <property type="entry name" value="ADH_N"/>
    <property type="match status" value="1"/>
</dbReference>
<organism evidence="11 12">
    <name type="scientific">Neoroseomonas terrae</name>
    <dbReference type="NCBI Taxonomy" id="424799"/>
    <lineage>
        <taxon>Bacteria</taxon>
        <taxon>Pseudomonadati</taxon>
        <taxon>Pseudomonadota</taxon>
        <taxon>Alphaproteobacteria</taxon>
        <taxon>Acetobacterales</taxon>
        <taxon>Acetobacteraceae</taxon>
        <taxon>Neoroseomonas</taxon>
    </lineage>
</organism>
<dbReference type="Pfam" id="PF16197">
    <property type="entry name" value="KAsynt_C_assoc"/>
    <property type="match status" value="1"/>
</dbReference>
<dbReference type="InterPro" id="IPR050091">
    <property type="entry name" value="PKS_NRPS_Biosynth_Enz"/>
</dbReference>
<dbReference type="InterPro" id="IPR020841">
    <property type="entry name" value="PKS_Beta-ketoAc_synthase_dom"/>
</dbReference>
<reference evidence="12" key="1">
    <citation type="journal article" date="2021" name="Syst. Appl. Microbiol.">
        <title>Roseomonas hellenica sp. nov., isolated from roots of wild-growing Alkanna tinctoria.</title>
        <authorList>
            <person name="Rat A."/>
            <person name="Naranjo H.D."/>
            <person name="Lebbe L."/>
            <person name="Cnockaert M."/>
            <person name="Krigas N."/>
            <person name="Grigoriadou K."/>
            <person name="Maloupa E."/>
            <person name="Willems A."/>
        </authorList>
    </citation>
    <scope>NUCLEOTIDE SEQUENCE [LARGE SCALE GENOMIC DNA]</scope>
    <source>
        <strain evidence="12">LMG 31159</strain>
    </source>
</reference>
<dbReference type="SUPFAM" id="SSF47336">
    <property type="entry name" value="ACP-like"/>
    <property type="match status" value="1"/>
</dbReference>
<dbReference type="CDD" id="cd00833">
    <property type="entry name" value="PKS"/>
    <property type="match status" value="1"/>
</dbReference>
<keyword evidence="4" id="KW-0521">NADP</keyword>
<dbReference type="Gene3D" id="3.40.50.720">
    <property type="entry name" value="NAD(P)-binding Rossmann-like Domain"/>
    <property type="match status" value="3"/>
</dbReference>
<feature type="active site" description="Proton donor; for dehydratase activity" evidence="7">
    <location>
        <position position="1092"/>
    </location>
</feature>
<dbReference type="Pfam" id="PF08659">
    <property type="entry name" value="KR"/>
    <property type="match status" value="1"/>
</dbReference>
<dbReference type="Pfam" id="PF13602">
    <property type="entry name" value="ADH_zinc_N_2"/>
    <property type="match status" value="1"/>
</dbReference>
<dbReference type="PROSITE" id="PS52004">
    <property type="entry name" value="KS3_2"/>
    <property type="match status" value="1"/>
</dbReference>
<dbReference type="PANTHER" id="PTHR43775:SF37">
    <property type="entry name" value="SI:DKEY-61P9.11"/>
    <property type="match status" value="1"/>
</dbReference>
<accession>A0ABS5EPP2</accession>
<dbReference type="PANTHER" id="PTHR43775">
    <property type="entry name" value="FATTY ACID SYNTHASE"/>
    <property type="match status" value="1"/>
</dbReference>
<dbReference type="SUPFAM" id="SSF50129">
    <property type="entry name" value="GroES-like"/>
    <property type="match status" value="1"/>
</dbReference>
<dbReference type="InterPro" id="IPR016039">
    <property type="entry name" value="Thiolase-like"/>
</dbReference>
<dbReference type="Pfam" id="PF21089">
    <property type="entry name" value="PKS_DH_N"/>
    <property type="match status" value="1"/>
</dbReference>
<dbReference type="Gene3D" id="3.90.180.10">
    <property type="entry name" value="Medium-chain alcohol dehydrogenases, catalytic domain"/>
    <property type="match status" value="1"/>
</dbReference>
<feature type="region of interest" description="C-terminal hotdog fold" evidence="7">
    <location>
        <begin position="1030"/>
        <end position="1176"/>
    </location>
</feature>
<gene>
    <name evidence="11" type="ORF">GXW78_25345</name>
</gene>
<comment type="caution">
    <text evidence="11">The sequence shown here is derived from an EMBL/GenBank/DDBJ whole genome shotgun (WGS) entry which is preliminary data.</text>
</comment>
<evidence type="ECO:0000256" key="2">
    <source>
        <dbReference type="ARBA" id="ARBA00022553"/>
    </source>
</evidence>
<dbReference type="InterPro" id="IPR036291">
    <property type="entry name" value="NAD(P)-bd_dom_sf"/>
</dbReference>
<dbReference type="SUPFAM" id="SSF53335">
    <property type="entry name" value="S-adenosyl-L-methionine-dependent methyltransferases"/>
    <property type="match status" value="1"/>
</dbReference>
<dbReference type="Pfam" id="PF00550">
    <property type="entry name" value="PP-binding"/>
    <property type="match status" value="1"/>
</dbReference>
<dbReference type="SUPFAM" id="SSF53901">
    <property type="entry name" value="Thiolase-like"/>
    <property type="match status" value="1"/>
</dbReference>
<dbReference type="InterPro" id="IPR057326">
    <property type="entry name" value="KR_dom"/>
</dbReference>
<dbReference type="Gene3D" id="3.40.50.150">
    <property type="entry name" value="Vaccinia Virus protein VP39"/>
    <property type="match status" value="1"/>
</dbReference>
<proteinExistence type="predicted"/>
<evidence type="ECO:0000313" key="12">
    <source>
        <dbReference type="Proteomes" id="UP000698752"/>
    </source>
</evidence>
<feature type="domain" description="PKS/mFAS DH" evidence="10">
    <location>
        <begin position="901"/>
        <end position="1176"/>
    </location>
</feature>
<dbReference type="InterPro" id="IPR049552">
    <property type="entry name" value="PKS_DH_N"/>
</dbReference>
<dbReference type="InterPro" id="IPR042104">
    <property type="entry name" value="PKS_dehydratase_sf"/>
</dbReference>
<evidence type="ECO:0000259" key="8">
    <source>
        <dbReference type="PROSITE" id="PS50075"/>
    </source>
</evidence>
<evidence type="ECO:0000256" key="4">
    <source>
        <dbReference type="ARBA" id="ARBA00022857"/>
    </source>
</evidence>
<dbReference type="Gene3D" id="1.10.1200.10">
    <property type="entry name" value="ACP-like"/>
    <property type="match status" value="1"/>
</dbReference>
<dbReference type="InterPro" id="IPR032821">
    <property type="entry name" value="PKS_assoc"/>
</dbReference>
<dbReference type="InterPro" id="IPR014030">
    <property type="entry name" value="Ketoacyl_synth_N"/>
</dbReference>
<evidence type="ECO:0000259" key="10">
    <source>
        <dbReference type="PROSITE" id="PS52019"/>
    </source>
</evidence>
<dbReference type="PROSITE" id="PS51257">
    <property type="entry name" value="PROKAR_LIPOPROTEIN"/>
    <property type="match status" value="1"/>
</dbReference>
<name>A0ABS5EPP2_9PROT</name>
<dbReference type="InterPro" id="IPR013154">
    <property type="entry name" value="ADH-like_N"/>
</dbReference>
<evidence type="ECO:0000256" key="5">
    <source>
        <dbReference type="ARBA" id="ARBA00023268"/>
    </source>
</evidence>
<dbReference type="InterPro" id="IPR014031">
    <property type="entry name" value="Ketoacyl_synth_C"/>
</dbReference>
<feature type="region of interest" description="N-terminal hotdog fold" evidence="7">
    <location>
        <begin position="901"/>
        <end position="1020"/>
    </location>
</feature>
<dbReference type="InterPro" id="IPR001227">
    <property type="entry name" value="Ac_transferase_dom_sf"/>
</dbReference>
<dbReference type="Pfam" id="PF00109">
    <property type="entry name" value="ketoacyl-synt"/>
    <property type="match status" value="1"/>
</dbReference>
<dbReference type="Gene3D" id="3.30.70.3290">
    <property type="match status" value="1"/>
</dbReference>
<dbReference type="PROSITE" id="PS52019">
    <property type="entry name" value="PKS_MFAS_DH"/>
    <property type="match status" value="1"/>
</dbReference>
<evidence type="ECO:0000256" key="7">
    <source>
        <dbReference type="PROSITE-ProRule" id="PRU01363"/>
    </source>
</evidence>
<dbReference type="SMART" id="SM00823">
    <property type="entry name" value="PKS_PP"/>
    <property type="match status" value="1"/>
</dbReference>
<dbReference type="Pfam" id="PF00698">
    <property type="entry name" value="Acyl_transf_1"/>
    <property type="match status" value="1"/>
</dbReference>
<dbReference type="InterPro" id="IPR016035">
    <property type="entry name" value="Acyl_Trfase/lysoPLipase"/>
</dbReference>
<keyword evidence="2" id="KW-0597">Phosphoprotein</keyword>
<dbReference type="CDD" id="cd05195">
    <property type="entry name" value="enoyl_red"/>
    <property type="match status" value="1"/>
</dbReference>
<dbReference type="SUPFAM" id="SSF51735">
    <property type="entry name" value="NAD(P)-binding Rossmann-fold domains"/>
    <property type="match status" value="3"/>
</dbReference>
<dbReference type="PROSITE" id="PS50075">
    <property type="entry name" value="CARRIER"/>
    <property type="match status" value="1"/>
</dbReference>
<dbReference type="Gene3D" id="3.40.47.10">
    <property type="match status" value="1"/>
</dbReference>
<dbReference type="SMART" id="SM00822">
    <property type="entry name" value="PKS_KR"/>
    <property type="match status" value="1"/>
</dbReference>
<dbReference type="InterPro" id="IPR013968">
    <property type="entry name" value="PKS_KR"/>
</dbReference>
<keyword evidence="1" id="KW-0596">Phosphopantetheine</keyword>
<keyword evidence="12" id="KW-1185">Reference proteome</keyword>
<dbReference type="Gene3D" id="3.40.366.10">
    <property type="entry name" value="Malonyl-Coenzyme A Acyl Carrier Protein, domain 2"/>
    <property type="match status" value="1"/>
</dbReference>
<keyword evidence="6" id="KW-0012">Acyltransferase</keyword>
<dbReference type="EMBL" id="JAAEDI010000038">
    <property type="protein sequence ID" value="MBR0653006.1"/>
    <property type="molecule type" value="Genomic_DNA"/>
</dbReference>
<dbReference type="InterPro" id="IPR049551">
    <property type="entry name" value="PKS_DH_C"/>
</dbReference>
<dbReference type="SMART" id="SM00827">
    <property type="entry name" value="PKS_AT"/>
    <property type="match status" value="1"/>
</dbReference>
<dbReference type="SMART" id="SM00826">
    <property type="entry name" value="PKS_DH"/>
    <property type="match status" value="1"/>
</dbReference>
<feature type="domain" description="Ketosynthase family 3 (KS3)" evidence="9">
    <location>
        <begin position="16"/>
        <end position="438"/>
    </location>
</feature>
<dbReference type="InterPro" id="IPR016036">
    <property type="entry name" value="Malonyl_transacylase_ACP-bd"/>
</dbReference>
<dbReference type="InterPro" id="IPR020806">
    <property type="entry name" value="PKS_PP-bd"/>
</dbReference>
<dbReference type="SMART" id="SM00825">
    <property type="entry name" value="PKS_KS"/>
    <property type="match status" value="1"/>
</dbReference>
<dbReference type="InterPro" id="IPR014043">
    <property type="entry name" value="Acyl_transferase_dom"/>
</dbReference>
<keyword evidence="5" id="KW-0511">Multifunctional enzyme</keyword>
<dbReference type="InterPro" id="IPR011032">
    <property type="entry name" value="GroES-like_sf"/>
</dbReference>
<feature type="domain" description="Carrier" evidence="8">
    <location>
        <begin position="2302"/>
        <end position="2379"/>
    </location>
</feature>
<dbReference type="Proteomes" id="UP000698752">
    <property type="component" value="Unassembled WGS sequence"/>
</dbReference>
<evidence type="ECO:0000313" key="11">
    <source>
        <dbReference type="EMBL" id="MBR0653006.1"/>
    </source>
</evidence>
<dbReference type="InterPro" id="IPR029063">
    <property type="entry name" value="SAM-dependent_MTases_sf"/>
</dbReference>
<dbReference type="InterPro" id="IPR009081">
    <property type="entry name" value="PP-bd_ACP"/>
</dbReference>